<keyword evidence="1" id="KW-0472">Membrane</keyword>
<evidence type="ECO:0000313" key="2">
    <source>
        <dbReference type="EMBL" id="KDM91011.1"/>
    </source>
</evidence>
<dbReference type="STRING" id="1654360.EA58_14770"/>
<feature type="transmembrane region" description="Helical" evidence="1">
    <location>
        <begin position="129"/>
        <end position="147"/>
    </location>
</feature>
<keyword evidence="1" id="KW-0812">Transmembrane</keyword>
<keyword evidence="1" id="KW-1133">Transmembrane helix</keyword>
<organism evidence="2 3">
    <name type="scientific">Photobacterium galatheae</name>
    <dbReference type="NCBI Taxonomy" id="1654360"/>
    <lineage>
        <taxon>Bacteria</taxon>
        <taxon>Pseudomonadati</taxon>
        <taxon>Pseudomonadota</taxon>
        <taxon>Gammaproteobacteria</taxon>
        <taxon>Vibrionales</taxon>
        <taxon>Vibrionaceae</taxon>
        <taxon>Photobacterium</taxon>
    </lineage>
</organism>
<protein>
    <submittedName>
        <fullName evidence="2">Uncharacterized protein</fullName>
    </submittedName>
</protein>
<evidence type="ECO:0000313" key="3">
    <source>
        <dbReference type="Proteomes" id="UP000027192"/>
    </source>
</evidence>
<reference evidence="2 3" key="1">
    <citation type="submission" date="2014-04" db="EMBL/GenBank/DDBJ databases">
        <title>Draft genome sequence of Photobacterium halotolerans S2753: a solonamide, ngercheumicin and holomycin producer.</title>
        <authorList>
            <person name="Machado H.R."/>
            <person name="Gram L."/>
        </authorList>
    </citation>
    <scope>NUCLEOTIDE SEQUENCE [LARGE SCALE GENOMIC DNA]</scope>
    <source>
        <strain evidence="2 3">S2753</strain>
    </source>
</reference>
<gene>
    <name evidence="2" type="ORF">EA58_14770</name>
</gene>
<dbReference type="Proteomes" id="UP000027192">
    <property type="component" value="Unassembled WGS sequence"/>
</dbReference>
<sequence length="156" mass="18058">MINRFKIRRGFSISKQIEFVILLNHIRQENPEDSPMILLDKIEGESPFITKVVKKRLQDGDTFADALSETLEDSLYPYALGETHNVGIYNDFCKILLAHNDLFVRRIVVSIVLVTLCLLGLYFDQYQLLLFASLSLLMLAFVYKPILRLHSLRKLL</sequence>
<dbReference type="AlphaFoldDB" id="A0A066RPG4"/>
<accession>A0A066RPG4</accession>
<proteinExistence type="predicted"/>
<evidence type="ECO:0000256" key="1">
    <source>
        <dbReference type="SAM" id="Phobius"/>
    </source>
</evidence>
<comment type="caution">
    <text evidence="2">The sequence shown here is derived from an EMBL/GenBank/DDBJ whole genome shotgun (WGS) entry which is preliminary data.</text>
</comment>
<name>A0A066RPG4_9GAMM</name>
<keyword evidence="3" id="KW-1185">Reference proteome</keyword>
<dbReference type="EMBL" id="JMIB01000027">
    <property type="protein sequence ID" value="KDM91011.1"/>
    <property type="molecule type" value="Genomic_DNA"/>
</dbReference>
<feature type="transmembrane region" description="Helical" evidence="1">
    <location>
        <begin position="103"/>
        <end position="123"/>
    </location>
</feature>